<accession>A0AAV4CC86</accession>
<dbReference type="EMBL" id="BLXT01006082">
    <property type="protein sequence ID" value="GFO28817.1"/>
    <property type="molecule type" value="Genomic_DNA"/>
</dbReference>
<evidence type="ECO:0000313" key="2">
    <source>
        <dbReference type="EMBL" id="GFO28817.1"/>
    </source>
</evidence>
<dbReference type="AlphaFoldDB" id="A0AAV4CC86"/>
<keyword evidence="3" id="KW-1185">Reference proteome</keyword>
<name>A0AAV4CC86_9GAST</name>
<comment type="caution">
    <text evidence="2">The sequence shown here is derived from an EMBL/GenBank/DDBJ whole genome shotgun (WGS) entry which is preliminary data.</text>
</comment>
<reference evidence="2 3" key="1">
    <citation type="journal article" date="2021" name="Elife">
        <title>Chloroplast acquisition without the gene transfer in kleptoplastic sea slugs, Plakobranchus ocellatus.</title>
        <authorList>
            <person name="Maeda T."/>
            <person name="Takahashi S."/>
            <person name="Yoshida T."/>
            <person name="Shimamura S."/>
            <person name="Takaki Y."/>
            <person name="Nagai Y."/>
            <person name="Toyoda A."/>
            <person name="Suzuki Y."/>
            <person name="Arimoto A."/>
            <person name="Ishii H."/>
            <person name="Satoh N."/>
            <person name="Nishiyama T."/>
            <person name="Hasebe M."/>
            <person name="Maruyama T."/>
            <person name="Minagawa J."/>
            <person name="Obokata J."/>
            <person name="Shigenobu S."/>
        </authorList>
    </citation>
    <scope>NUCLEOTIDE SEQUENCE [LARGE SCALE GENOMIC DNA]</scope>
</reference>
<evidence type="ECO:0000313" key="3">
    <source>
        <dbReference type="Proteomes" id="UP000735302"/>
    </source>
</evidence>
<feature type="region of interest" description="Disordered" evidence="1">
    <location>
        <begin position="79"/>
        <end position="115"/>
    </location>
</feature>
<protein>
    <submittedName>
        <fullName evidence="2">Uncharacterized protein</fullName>
    </submittedName>
</protein>
<gene>
    <name evidence="2" type="ORF">PoB_005532200</name>
</gene>
<proteinExistence type="predicted"/>
<sequence>MVSVLFICIGLGGERQNPADFTADSLITMPPASHRALEREGNSPSICPVGHAKKKKKKRRKRRLVWFCIKARPQQNDLRLLGSSGHGAGGGARTCERTVPADLRADSLSTMPSAP</sequence>
<evidence type="ECO:0000256" key="1">
    <source>
        <dbReference type="SAM" id="MobiDB-lite"/>
    </source>
</evidence>
<organism evidence="2 3">
    <name type="scientific">Plakobranchus ocellatus</name>
    <dbReference type="NCBI Taxonomy" id="259542"/>
    <lineage>
        <taxon>Eukaryota</taxon>
        <taxon>Metazoa</taxon>
        <taxon>Spiralia</taxon>
        <taxon>Lophotrochozoa</taxon>
        <taxon>Mollusca</taxon>
        <taxon>Gastropoda</taxon>
        <taxon>Heterobranchia</taxon>
        <taxon>Euthyneura</taxon>
        <taxon>Panpulmonata</taxon>
        <taxon>Sacoglossa</taxon>
        <taxon>Placobranchoidea</taxon>
        <taxon>Plakobranchidae</taxon>
        <taxon>Plakobranchus</taxon>
    </lineage>
</organism>
<dbReference type="Proteomes" id="UP000735302">
    <property type="component" value="Unassembled WGS sequence"/>
</dbReference>
<feature type="region of interest" description="Disordered" evidence="1">
    <location>
        <begin position="34"/>
        <end position="59"/>
    </location>
</feature>